<evidence type="ECO:0000256" key="2">
    <source>
        <dbReference type="ARBA" id="ARBA00006899"/>
    </source>
</evidence>
<comment type="similarity">
    <text evidence="2">Belongs to the RRN7/TAF1B family.</text>
</comment>
<feature type="region of interest" description="Disordered" evidence="10">
    <location>
        <begin position="53"/>
        <end position="72"/>
    </location>
</feature>
<evidence type="ECO:0000313" key="13">
    <source>
        <dbReference type="EMBL" id="KAK4544621.1"/>
    </source>
</evidence>
<keyword evidence="14" id="KW-1185">Reference proteome</keyword>
<dbReference type="Proteomes" id="UP001324427">
    <property type="component" value="Unassembled WGS sequence"/>
</dbReference>
<accession>A0AAV9JIE5</accession>
<keyword evidence="6" id="KW-0805">Transcription regulation</keyword>
<dbReference type="GO" id="GO:0001164">
    <property type="term" value="F:RNA polymerase I core promoter sequence-specific DNA binding"/>
    <property type="evidence" value="ECO:0007669"/>
    <property type="project" value="InterPro"/>
</dbReference>
<evidence type="ECO:0000256" key="7">
    <source>
        <dbReference type="ARBA" id="ARBA00023125"/>
    </source>
</evidence>
<dbReference type="PANTHER" id="PTHR31576">
    <property type="entry name" value="TATA BOX-BINDING PROTEIN-ASSOCIATED FACTOR RNA POLYMERASE I SUBUNIT B"/>
    <property type="match status" value="1"/>
</dbReference>
<dbReference type="InterPro" id="IPR048540">
    <property type="entry name" value="Rrn7_cyclin_N"/>
</dbReference>
<keyword evidence="9" id="KW-0539">Nucleus</keyword>
<sequence>MSSSRNERPECDYDNCGSTRFEVGDDGYTYCHRGHRQSERGTVVAEDTGELVNAGRKSRRKDSDAESIASKASGFSGPRAFEHYLLCLQLVLRKQLRWLIEVQGLPEELESLVRDLWALRLQKLQSRVSYDSETETEGHSQLFSSQSEGETSASETSHRSRRRSRARTDGSPNMLEMLCLCYTGVLLLREPVTVADMYAWVSNGELLYYRAAKEVPLGMRERLPATYQDLLEPQQLRRPQKLHDRILGLLVTLSSEFGMALPPINHPLILYRWVRELALPIEIFAATQRLARVLDLDFAFKLNGKHGSKDAVLRYPEARMMALIVVTTKLLFPVDIVKRYPSSASDMSALALDWAPWAELQPQTFGHQPTPRPDYQKMMDFSQADALQAADDQLDRYMDWFEQNVASEDIREHGKAGKEADFRRTLFQLFPAGNDRAQSTTEPLTATAPDQAITDKLRESQGVLKSKRIIEHTTDAREVNRTGSFYQRYRSADDLEDPVKLLYERAAGLAGLSMESMVRAVFLIEGKMQRHEENSRKDGNDSSSSDAESA</sequence>
<evidence type="ECO:0008006" key="15">
    <source>
        <dbReference type="Google" id="ProtNLM"/>
    </source>
</evidence>
<feature type="compositionally biased region" description="Polar residues" evidence="10">
    <location>
        <begin position="139"/>
        <end position="149"/>
    </location>
</feature>
<feature type="compositionally biased region" description="Basic and acidic residues" evidence="10">
    <location>
        <begin position="527"/>
        <end position="540"/>
    </location>
</feature>
<comment type="subcellular location">
    <subcellularLocation>
        <location evidence="1">Nucleus</location>
        <location evidence="1">Nucleolus</location>
    </subcellularLocation>
</comment>
<evidence type="ECO:0000259" key="11">
    <source>
        <dbReference type="Pfam" id="PF20644"/>
    </source>
</evidence>
<comment type="caution">
    <text evidence="13">The sequence shown here is derived from an EMBL/GenBank/DDBJ whole genome shotgun (WGS) entry which is preliminary data.</text>
</comment>
<dbReference type="GO" id="GO:0008270">
    <property type="term" value="F:zinc ion binding"/>
    <property type="evidence" value="ECO:0007669"/>
    <property type="project" value="UniProtKB-KW"/>
</dbReference>
<dbReference type="GO" id="GO:0042790">
    <property type="term" value="P:nucleolar large rRNA transcription by RNA polymerase I"/>
    <property type="evidence" value="ECO:0007669"/>
    <property type="project" value="TreeGrafter"/>
</dbReference>
<feature type="region of interest" description="Disordered" evidence="10">
    <location>
        <begin position="130"/>
        <end position="169"/>
    </location>
</feature>
<evidence type="ECO:0000256" key="5">
    <source>
        <dbReference type="ARBA" id="ARBA00022833"/>
    </source>
</evidence>
<evidence type="ECO:0000256" key="10">
    <source>
        <dbReference type="SAM" id="MobiDB-lite"/>
    </source>
</evidence>
<feature type="compositionally biased region" description="Polar residues" evidence="10">
    <location>
        <begin position="541"/>
        <end position="550"/>
    </location>
</feature>
<evidence type="ECO:0000256" key="3">
    <source>
        <dbReference type="ARBA" id="ARBA00022723"/>
    </source>
</evidence>
<dbReference type="Pfam" id="PF20644">
    <property type="entry name" value="Rrn7_cyclin_N"/>
    <property type="match status" value="1"/>
</dbReference>
<keyword evidence="8" id="KW-0804">Transcription</keyword>
<evidence type="ECO:0000256" key="8">
    <source>
        <dbReference type="ARBA" id="ARBA00023163"/>
    </source>
</evidence>
<feature type="domain" description="Rrn7/TAF1B C-terminal cyclin" evidence="12">
    <location>
        <begin position="240"/>
        <end position="404"/>
    </location>
</feature>
<keyword evidence="7" id="KW-0238">DNA-binding</keyword>
<evidence type="ECO:0000313" key="14">
    <source>
        <dbReference type="Proteomes" id="UP001324427"/>
    </source>
</evidence>
<keyword evidence="5" id="KW-0862">Zinc</keyword>
<evidence type="ECO:0000256" key="9">
    <source>
        <dbReference type="ARBA" id="ARBA00023242"/>
    </source>
</evidence>
<dbReference type="AlphaFoldDB" id="A0AAV9JIE5"/>
<organism evidence="13 14">
    <name type="scientific">Oleoguttula mirabilis</name>
    <dbReference type="NCBI Taxonomy" id="1507867"/>
    <lineage>
        <taxon>Eukaryota</taxon>
        <taxon>Fungi</taxon>
        <taxon>Dikarya</taxon>
        <taxon>Ascomycota</taxon>
        <taxon>Pezizomycotina</taxon>
        <taxon>Dothideomycetes</taxon>
        <taxon>Dothideomycetidae</taxon>
        <taxon>Mycosphaerellales</taxon>
        <taxon>Teratosphaeriaceae</taxon>
        <taxon>Oleoguttula</taxon>
    </lineage>
</organism>
<evidence type="ECO:0000256" key="6">
    <source>
        <dbReference type="ARBA" id="ARBA00023015"/>
    </source>
</evidence>
<dbReference type="GO" id="GO:0070860">
    <property type="term" value="C:RNA polymerase I core factor complex"/>
    <property type="evidence" value="ECO:0007669"/>
    <property type="project" value="InterPro"/>
</dbReference>
<feature type="domain" description="Rrn7/TAF1B N-terminal cyclin" evidence="11">
    <location>
        <begin position="88"/>
        <end position="216"/>
    </location>
</feature>
<protein>
    <recommendedName>
        <fullName evidence="15">RRN7-type domain-containing protein</fullName>
    </recommendedName>
</protein>
<feature type="region of interest" description="Disordered" evidence="10">
    <location>
        <begin position="527"/>
        <end position="550"/>
    </location>
</feature>
<keyword evidence="4" id="KW-0863">Zinc-finger</keyword>
<gene>
    <name evidence="13" type="ORF">LTR36_004193</name>
</gene>
<dbReference type="PANTHER" id="PTHR31576:SF2">
    <property type="entry name" value="TATA BOX-BINDING PROTEIN-ASSOCIATED FACTOR RNA POLYMERASE I SUBUNIT B"/>
    <property type="match status" value="1"/>
</dbReference>
<evidence type="ECO:0000259" key="12">
    <source>
        <dbReference type="Pfam" id="PF20645"/>
    </source>
</evidence>
<name>A0AAV9JIE5_9PEZI</name>
<evidence type="ECO:0000256" key="4">
    <source>
        <dbReference type="ARBA" id="ARBA00022771"/>
    </source>
</evidence>
<reference evidence="13 14" key="1">
    <citation type="submission" date="2021-11" db="EMBL/GenBank/DDBJ databases">
        <title>Black yeast isolated from Biological Soil Crust.</title>
        <authorList>
            <person name="Kurbessoian T."/>
        </authorList>
    </citation>
    <scope>NUCLEOTIDE SEQUENCE [LARGE SCALE GENOMIC DNA]</scope>
    <source>
        <strain evidence="13 14">CCFEE 5522</strain>
    </source>
</reference>
<keyword evidence="3" id="KW-0479">Metal-binding</keyword>
<dbReference type="InterPro" id="IPR048538">
    <property type="entry name" value="Rrn7_cyclin_C"/>
</dbReference>
<dbReference type="EMBL" id="JAVFHQ010000024">
    <property type="protein sequence ID" value="KAK4544621.1"/>
    <property type="molecule type" value="Genomic_DNA"/>
</dbReference>
<dbReference type="InterPro" id="IPR033599">
    <property type="entry name" value="TAF1B/Rrn7"/>
</dbReference>
<evidence type="ECO:0000256" key="1">
    <source>
        <dbReference type="ARBA" id="ARBA00004604"/>
    </source>
</evidence>
<proteinExistence type="inferred from homology"/>
<dbReference type="Pfam" id="PF20645">
    <property type="entry name" value="Rrn7_cyclin_C"/>
    <property type="match status" value="1"/>
</dbReference>